<dbReference type="Gene3D" id="2.30.30.100">
    <property type="match status" value="1"/>
</dbReference>
<comment type="similarity">
    <text evidence="1">Belongs to the VPS13 family.</text>
</comment>
<dbReference type="PANTHER" id="PTHR16166:SF93">
    <property type="entry name" value="INTERMEMBRANE LIPID TRANSFER PROTEIN VPS13"/>
    <property type="match status" value="1"/>
</dbReference>
<dbReference type="Pfam" id="PF25033">
    <property type="entry name" value="VPS13_M"/>
    <property type="match status" value="1"/>
</dbReference>
<dbReference type="SMART" id="SM00651">
    <property type="entry name" value="Sm"/>
    <property type="match status" value="1"/>
</dbReference>
<dbReference type="GO" id="GO:0007005">
    <property type="term" value="P:mitochondrion organization"/>
    <property type="evidence" value="ECO:0007669"/>
    <property type="project" value="TreeGrafter"/>
</dbReference>
<dbReference type="Pfam" id="PF01423">
    <property type="entry name" value="LSM"/>
    <property type="match status" value="1"/>
</dbReference>
<reference evidence="6" key="1">
    <citation type="submission" date="2021-06" db="EMBL/GenBank/DDBJ databases">
        <authorList>
            <person name="Kallberg Y."/>
            <person name="Tangrot J."/>
            <person name="Rosling A."/>
        </authorList>
    </citation>
    <scope>NUCLEOTIDE SEQUENCE</scope>
    <source>
        <strain evidence="6">IA702</strain>
    </source>
</reference>
<dbReference type="Pfam" id="PF12624">
    <property type="entry name" value="VPS13_N"/>
    <property type="match status" value="1"/>
</dbReference>
<dbReference type="GO" id="GO:0006623">
    <property type="term" value="P:protein targeting to vacuole"/>
    <property type="evidence" value="ECO:0007669"/>
    <property type="project" value="TreeGrafter"/>
</dbReference>
<dbReference type="Proteomes" id="UP000789572">
    <property type="component" value="Unassembled WGS sequence"/>
</dbReference>
<evidence type="ECO:0000256" key="1">
    <source>
        <dbReference type="ARBA" id="ARBA00006545"/>
    </source>
</evidence>
<dbReference type="Pfam" id="PF25037">
    <property type="entry name" value="VPS13_C"/>
    <property type="match status" value="1"/>
</dbReference>
<dbReference type="EMBL" id="CAJVPJ010000164">
    <property type="protein sequence ID" value="CAG8488812.1"/>
    <property type="molecule type" value="Genomic_DNA"/>
</dbReference>
<feature type="region of interest" description="Disordered" evidence="4">
    <location>
        <begin position="843"/>
        <end position="863"/>
    </location>
</feature>
<dbReference type="SUPFAM" id="SSF50182">
    <property type="entry name" value="Sm-like ribonucleoproteins"/>
    <property type="match status" value="1"/>
</dbReference>
<dbReference type="InterPro" id="IPR056747">
    <property type="entry name" value="VPS13-like_M"/>
</dbReference>
<feature type="region of interest" description="Disordered" evidence="4">
    <location>
        <begin position="1564"/>
        <end position="1599"/>
    </location>
</feature>
<dbReference type="PANTHER" id="PTHR16166">
    <property type="entry name" value="VACUOLAR PROTEIN SORTING-ASSOCIATED PROTEIN VPS13"/>
    <property type="match status" value="1"/>
</dbReference>
<gene>
    <name evidence="6" type="ORF">POCULU_LOCUS1953</name>
</gene>
<organism evidence="6 7">
    <name type="scientific">Paraglomus occultum</name>
    <dbReference type="NCBI Taxonomy" id="144539"/>
    <lineage>
        <taxon>Eukaryota</taxon>
        <taxon>Fungi</taxon>
        <taxon>Fungi incertae sedis</taxon>
        <taxon>Mucoromycota</taxon>
        <taxon>Glomeromycotina</taxon>
        <taxon>Glomeromycetes</taxon>
        <taxon>Paraglomerales</taxon>
        <taxon>Paraglomeraceae</taxon>
        <taxon>Paraglomus</taxon>
    </lineage>
</organism>
<evidence type="ECO:0000313" key="7">
    <source>
        <dbReference type="Proteomes" id="UP000789572"/>
    </source>
</evidence>
<evidence type="ECO:0000256" key="2">
    <source>
        <dbReference type="ARBA" id="ARBA00022448"/>
    </source>
</evidence>
<dbReference type="OrthoDB" id="428159at2759"/>
<dbReference type="GO" id="GO:0003723">
    <property type="term" value="F:RNA binding"/>
    <property type="evidence" value="ECO:0007669"/>
    <property type="project" value="InterPro"/>
</dbReference>
<dbReference type="InterPro" id="IPR009543">
    <property type="entry name" value="VPS13_VAB"/>
</dbReference>
<dbReference type="InterPro" id="IPR026854">
    <property type="entry name" value="VPS13_N"/>
</dbReference>
<keyword evidence="3" id="KW-0445">Lipid transport</keyword>
<evidence type="ECO:0000256" key="3">
    <source>
        <dbReference type="ARBA" id="ARBA00023055"/>
    </source>
</evidence>
<feature type="region of interest" description="Disordered" evidence="4">
    <location>
        <begin position="3211"/>
        <end position="3249"/>
    </location>
</feature>
<dbReference type="InterPro" id="IPR047575">
    <property type="entry name" value="Sm"/>
</dbReference>
<evidence type="ECO:0000256" key="4">
    <source>
        <dbReference type="SAM" id="MobiDB-lite"/>
    </source>
</evidence>
<dbReference type="GO" id="GO:0045053">
    <property type="term" value="P:protein retention in Golgi apparatus"/>
    <property type="evidence" value="ECO:0007669"/>
    <property type="project" value="TreeGrafter"/>
</dbReference>
<feature type="compositionally biased region" description="Low complexity" evidence="4">
    <location>
        <begin position="1590"/>
        <end position="1599"/>
    </location>
</feature>
<evidence type="ECO:0000313" key="6">
    <source>
        <dbReference type="EMBL" id="CAG8488812.1"/>
    </source>
</evidence>
<feature type="compositionally biased region" description="Polar residues" evidence="4">
    <location>
        <begin position="1081"/>
        <end position="1091"/>
    </location>
</feature>
<keyword evidence="2" id="KW-0813">Transport</keyword>
<feature type="domain" description="Sm" evidence="5">
    <location>
        <begin position="3129"/>
        <end position="3216"/>
    </location>
</feature>
<keyword evidence="7" id="KW-1185">Reference proteome</keyword>
<evidence type="ECO:0000259" key="5">
    <source>
        <dbReference type="PROSITE" id="PS52002"/>
    </source>
</evidence>
<dbReference type="InterPro" id="IPR056748">
    <property type="entry name" value="VPS13-like_C"/>
</dbReference>
<dbReference type="InterPro" id="IPR001163">
    <property type="entry name" value="Sm_dom_euk/arc"/>
</dbReference>
<accession>A0A9N8WJI1</accession>
<dbReference type="FunFam" id="2.30.30.100:FF:000047">
    <property type="entry name" value="Small nuclear ribonucleoprotein SmB, putative"/>
    <property type="match status" value="1"/>
</dbReference>
<comment type="caution">
    <text evidence="6">The sequence shown here is derived from an EMBL/GenBank/DDBJ whole genome shotgun (WGS) entry which is preliminary data.</text>
</comment>
<dbReference type="CDD" id="cd01717">
    <property type="entry name" value="Sm_B"/>
    <property type="match status" value="1"/>
</dbReference>
<feature type="region of interest" description="Disordered" evidence="4">
    <location>
        <begin position="1081"/>
        <end position="1107"/>
    </location>
</feature>
<dbReference type="GO" id="GO:0006869">
    <property type="term" value="P:lipid transport"/>
    <property type="evidence" value="ECO:0007669"/>
    <property type="project" value="UniProtKB-KW"/>
</dbReference>
<sequence length="3399" mass="380417">MLESLVANVLNRVLGAYVSNLENNQLNIAIWSGDVVLKNLQLKKEALDKFDLPVDVLEGYLGELTLNIPWANLRNKPVRALVKDVYLLAVPKAESEYDPVEEERRAQQLKQEKLANAELLAAQPSEDGDDSKNQSFVNSLVTKVVDNLQISIKNIHIRYEDRLSDPGHPFAIGVTLSELSVVSADENWVPTFIENETKEIRKLLTLGCLAVYWNTDTTSLAGHASNEAIKLFNSLIASGNNSIDHQYILKPVSGEGRLTMSKGHDPNVPKINSTLLFDQLGFVLDDEQYRDALLMVDLFHFFLRQQQYRRFRPPKEVTPKSNPRAWFQFAGKCILSEIQERNRKFTWNYIAERRLQRIEYLDLYTKKMLDRLTPEDAAKLEQLEIKLSYEDIRFYRSIARSKLRKEKALIAKKREIEKQDKRGRSGWLSNWWYGGGSSGGNENETILTDEQRKELYDAIEYDETAAVTEAVEIPKDSIQLQFSTILKIGSFALKKNPHGKKHTILSLVFDTVTTKFLQRPTSFALETALGSLAVYDGSTEGTQYPQIVRVKEDLRAGKAIEEAQATSVIQEHDITPAEGHVPENPFFQLMFESKPIDNRADNAFSLKMKHLEIIYNKNAIDAVQDFFKPPEQQMESIAVLIEAAGDRFEGIKAQTRATLGHAFGYALEEHKTMDVEIDMNAPIVIIPESCTRKDAEVIVLDAGRISVVSNLVKKEIIAEIKSKAADTYSDEDLETLMYDRFSVQLSSTQLLVGHSAESCLAQIRNVSTTYDLHVIDRININFLVELSILPSAPNIARVRVSGNLPLLQVNLSDRKYKTIMKIVDLVTKKDDAAGEDVVKYMEKRKASSPGSGKGTISGKGSLRGNEAKKSWELAKHRDSMAISEKFGLGRGLADLLIDSESDGEGEESKAEENTDEFFDAVESEIPQSAKLNQRLFEFKFQVDKVCAYLKKSDKDYEKPETVLADLLLEHFALSFILRPVEISAEVTLESFFIEDKITETRSEFKHIVSSKGEADGKNDGGNLVHVRYTKVDPQHPEYMSRFEGIDQSVDVVLRTITIVVTRKSILTLLDFVLDTFTTPNNSPAVSTPSSNESHDVQKQRKPRKQASTMRVKVQLTSIVFILNNDGTRLATGSLERADVAVMLRKDTLRVGARLGNFSLLDDTNSSPNIRQLLTIQDENLADFRYETFDENEPGYPGYDSSVYLRAGSARLTFLEEPVRLLAEFGSKFAQMKGLYDSARRAAVEQAAQLQKEVQKFHFDIEILAPNVEFPRSMSKDSVVANLGQFSALNEFVNNSNGNGYLTRITAGIKDIRLTSNFFSDSGNKQVLQIIDDVDITFKVQYSQQVGGSNMEITGHMSDVKMKLTEKQYKVLFELSNQVARAFSGGEAVEDGNGPSLSAYDGTAESTPVPSSPVVISPTTEALSDKPELKLSTTFNVNQIYLEIFAKDELQADSSDGKSLSKFSLNKTDFKCKILTDDTIDAELRLQSVTLSDTRPNIKNVFREILPAINKDEPQFLVSLSMSGGAERNIIALATIDSPRMIFALDYLFALKDFFLSPFVSDSNNSTQHKQIPESPEETAPTPPSKPSRPSNQSTSSASKSTTLNYRVNLKCAEIILLANPQIESTEAVILSANQIVLTQQSIMALSIDEIGMFLCRMDKREATLLRFIDNFRVSLTLDNNPSAEYSRSTSIMIDVGPLVMRMSYRDVMLLMSILNKISELSSQSSSAKFKEITDEKTVELVKESLKAGFQGLKLILIGDEHNIPMIDMNAKGFAVNVNDWSSKMTVDAVLETYINYFNLTNSHWEPLIEPWHYKLQVSKNLNPESMSIEIFSKKRLEINITHIFIETMLTTLSILKREKEHVLSTARESRTAYKLVNRTGYSMHVWKISSDDNTDTEIRILADGEEVNWRFDDWRIERESLPSPSSTKNMLGLQFEGSNWESIKDIPVDREGETFYILRPKLREVSHRLVVDVKLNDNIKVVTFRSALVVENRTMLNVEMMIVDANEKQVSDIYHIGPNDDCPVPFESSYHHRLRFRPEGGFGYDWSSQSLYWQDFIRKDTIKSISCASTGEDVPFRFQVFTRYKKDNARAMTYPCMSIRLSAPIEIENLLPYDVKFRIYDKTTKHDWPNNPLSKGGSTALHLIELGHLLLLSVEVLDTDYKPSEFAIISSPNEDYHVDSTLTVEDPEGLKLNLKIHYTEIPDSGGAFKFSIYSPYVMMNKTGLDMTFKSKSLFQNAKIAAGQGWLSGRRRNQTVKPYMFSYPSDETRNRALLKVGDSDWSSPLSFEAVGSVMEVVIPSQSRDDEIHIGVSIEEGHSKYKLIKVVTFTPRFILKNNLNEDIDFRDVYSNNAILLKSKDRAPLHFLHRGDVKQLCFSYPGNPWSAPININDIGRIHLKLARADREIHLLRIEILLEQATVFLVLNREEGKWPYRIDNHSNVDVVFYQQTPDRRESGSSTSLYAPKKYGLPAGSSAVYSWDFPALKERKLILNVNGTERTVNIQEIGTLVPFKVSRPDGVHILSLEVAADGPMQVLLLSNYKQSKSMYKPRPASVASVAKSENGSSKDAFEIIDVDSVTTLNFQIILEGIGISVVNKRMHELSYILLRGLEFSYSDSTLYQSLRFVVKWLQIDNQLYGGLYPIIFYPTIIPKEGKEIEAHPTFNATLIKSKDESHGVVYFKYFSMLLQEMTFEIDEDFLFALLDFMKLKGLTAEEDDLQLFDGNMDVPEPKSMEGDAQYYFEIMHNQPMKINISFVRTERINVEDKPPPRNPVMFFFNILTMAIGNINDAPIKLNALAMENMRVSLPVLIDRIRRHYGQEFLYQIHKIIGSADFLGNPVGLFTNISSGVMDVFYEPYNGVVMSGPNELGFGIARGGLSFVKKTVYGLSDSVAKFTGSIGKGLSAATLDKSYQDRRRMAQFRNRPRHALYGITQGANALATSVGSGIEGLVRKPIEGVEKEGAAGLLKGVGKGIVGFVTKPVVGVFDLASNVTEGIRNTTTVFDEGELTPVRPPRFVGRDGILKPYNCREAVGQRMLKELESGRYFNDDYLAHIELKGDDMIAMLTRSRIMLIRSKRLKVEWEVQFSDLQAVSMQPSGILLMLRNGTPGPFIPIADQNVQHWFERKVEESISKNSKMLNLINYRLRITLIDSRVLTGQMLAFDKHMNLVLADCEEFRKIKPKSGSKVPQGQPEQEEKRTLGLVILRGETIVSLSVEGPPPPSADESKGKLAQLPGGPGVGRPAGRGLPVAPPGVAPAGLTGPVRGVGGPAPGMMQPRGPAPPAAAAAPVSYGRPPMPGQMPPPGMPPPGMPPRPGMPGGPPIGFRPGMPPGMPPVGMPGFRPQGGAPPPGMRVPGAPQQFPPPVGGRGMPAFPVPGQAPPQGFRPPPQMRPPPGQQNQGRGQ</sequence>
<dbReference type="GO" id="GO:0045324">
    <property type="term" value="P:late endosome to vacuole transport"/>
    <property type="evidence" value="ECO:0007669"/>
    <property type="project" value="TreeGrafter"/>
</dbReference>
<dbReference type="InterPro" id="IPR010920">
    <property type="entry name" value="LSM_dom_sf"/>
</dbReference>
<feature type="region of interest" description="Disordered" evidence="4">
    <location>
        <begin position="1392"/>
        <end position="1414"/>
    </location>
</feature>
<feature type="region of interest" description="Disordered" evidence="4">
    <location>
        <begin position="3326"/>
        <end position="3399"/>
    </location>
</feature>
<name>A0A9N8WJI1_9GLOM</name>
<dbReference type="Pfam" id="PF25036">
    <property type="entry name" value="VPS13_VAB"/>
    <property type="match status" value="1"/>
</dbReference>
<dbReference type="InterPro" id="IPR026847">
    <property type="entry name" value="VPS13"/>
</dbReference>
<feature type="compositionally biased region" description="Pro residues" evidence="4">
    <location>
        <begin position="3369"/>
        <end position="3391"/>
    </location>
</feature>
<proteinExistence type="inferred from homology"/>
<protein>
    <submittedName>
        <fullName evidence="6">4831_t:CDS:1</fullName>
    </submittedName>
</protein>
<dbReference type="PROSITE" id="PS52002">
    <property type="entry name" value="SM"/>
    <property type="match status" value="1"/>
</dbReference>
<feature type="compositionally biased region" description="Low complexity" evidence="4">
    <location>
        <begin position="1405"/>
        <end position="1414"/>
    </location>
</feature>
<dbReference type="GO" id="GO:0032991">
    <property type="term" value="C:protein-containing complex"/>
    <property type="evidence" value="ECO:0007669"/>
    <property type="project" value="UniProtKB-ARBA"/>
</dbReference>